<dbReference type="Pfam" id="PF14511">
    <property type="entry name" value="RE_EcoO109I"/>
    <property type="match status" value="1"/>
</dbReference>
<organism evidence="2 3">
    <name type="scientific">Alteromonas salexigens</name>
    <dbReference type="NCBI Taxonomy" id="2982530"/>
    <lineage>
        <taxon>Bacteria</taxon>
        <taxon>Pseudomonadati</taxon>
        <taxon>Pseudomonadota</taxon>
        <taxon>Gammaproteobacteria</taxon>
        <taxon>Alteromonadales</taxon>
        <taxon>Alteromonadaceae</taxon>
        <taxon>Alteromonas/Salinimonas group</taxon>
        <taxon>Alteromonas</taxon>
    </lineage>
</organism>
<dbReference type="GO" id="GO:0004519">
    <property type="term" value="F:endonuclease activity"/>
    <property type="evidence" value="ECO:0007669"/>
    <property type="project" value="UniProtKB-KW"/>
</dbReference>
<keyword evidence="3" id="KW-1185">Reference proteome</keyword>
<evidence type="ECO:0000313" key="3">
    <source>
        <dbReference type="Proteomes" id="UP001209257"/>
    </source>
</evidence>
<sequence>MIDKNKKMEILEGARRWFREVIAKNHIRNTLKLTNPKEFNIHPFLASYLANFLSGNSNPTNIAKALVYPRVLGTSITTSFGQNIQSFTSVLLDAFGSTTSGIDIEFIDQVDGYKKYCQLKSGPNTINKDDVETIAEHFKGVINLARTNNKRIPRDDMIVGVVYGTKNDLSSHYRRITYQYDYPVYAGEDFWLRLTGDSNFYHDLIEAIGSVALESDFSSDLEYVIKELSETEEIKKLSNIM</sequence>
<keyword evidence="2" id="KW-0540">Nuclease</keyword>
<gene>
    <name evidence="2" type="ORF">OCL06_09245</name>
</gene>
<dbReference type="SUPFAM" id="SSF52980">
    <property type="entry name" value="Restriction endonuclease-like"/>
    <property type="match status" value="1"/>
</dbReference>
<name>A0ABT2VNW3_9ALTE</name>
<dbReference type="InterPro" id="IPR012297">
    <property type="entry name" value="EcoO109IR_cat_dom_sf"/>
</dbReference>
<evidence type="ECO:0000313" key="2">
    <source>
        <dbReference type="EMBL" id="MCU7554784.1"/>
    </source>
</evidence>
<accession>A0ABT2VNW3</accession>
<keyword evidence="2" id="KW-0255">Endonuclease</keyword>
<dbReference type="RefSeq" id="WP_262993740.1">
    <property type="nucleotide sequence ID" value="NZ_JAOTJC010000007.1"/>
</dbReference>
<dbReference type="InterPro" id="IPR032793">
    <property type="entry name" value="RE_EcoO109IR"/>
</dbReference>
<proteinExistence type="predicted"/>
<comment type="caution">
    <text evidence="2">The sequence shown here is derived from an EMBL/GenBank/DDBJ whole genome shotgun (WGS) entry which is preliminary data.</text>
</comment>
<dbReference type="EMBL" id="JAOTJC010000007">
    <property type="protein sequence ID" value="MCU7554784.1"/>
    <property type="molecule type" value="Genomic_DNA"/>
</dbReference>
<dbReference type="CDD" id="cd22346">
    <property type="entry name" value="PDDEXK_nuclease"/>
    <property type="match status" value="1"/>
</dbReference>
<dbReference type="Gene3D" id="3.40.1560.10">
    <property type="entry name" value="type ii restriction endonuclease, domain 2"/>
    <property type="match status" value="1"/>
</dbReference>
<feature type="domain" description="Type II restriction endonuclease EcoO109IR" evidence="1">
    <location>
        <begin position="61"/>
        <end position="214"/>
    </location>
</feature>
<protein>
    <submittedName>
        <fullName evidence="2">PmeII family type II restriction endonuclease</fullName>
    </submittedName>
</protein>
<dbReference type="InterPro" id="IPR011335">
    <property type="entry name" value="Restrct_endonuc-II-like"/>
</dbReference>
<evidence type="ECO:0000259" key="1">
    <source>
        <dbReference type="Pfam" id="PF14511"/>
    </source>
</evidence>
<keyword evidence="2" id="KW-0378">Hydrolase</keyword>
<reference evidence="3" key="1">
    <citation type="submission" date="2023-07" db="EMBL/GenBank/DDBJ databases">
        <title>Study on multiphase classification of strain Alteromonas salexigens isolated from the Yellow Sea.</title>
        <authorList>
            <person name="Sun L."/>
        </authorList>
    </citation>
    <scope>NUCLEOTIDE SEQUENCE [LARGE SCALE GENOMIC DNA]</scope>
    <source>
        <strain evidence="3">ASW11-19</strain>
    </source>
</reference>
<dbReference type="Proteomes" id="UP001209257">
    <property type="component" value="Unassembled WGS sequence"/>
</dbReference>